<evidence type="ECO:0000313" key="3">
    <source>
        <dbReference type="Proteomes" id="UP001183414"/>
    </source>
</evidence>
<dbReference type="Pfam" id="PF04149">
    <property type="entry name" value="DUF397"/>
    <property type="match status" value="1"/>
</dbReference>
<evidence type="ECO:0000313" key="2">
    <source>
        <dbReference type="EMBL" id="MDT0378639.1"/>
    </source>
</evidence>
<feature type="domain" description="DUF397" evidence="1">
    <location>
        <begin position="5"/>
        <end position="57"/>
    </location>
</feature>
<evidence type="ECO:0000259" key="1">
    <source>
        <dbReference type="Pfam" id="PF04149"/>
    </source>
</evidence>
<gene>
    <name evidence="2" type="ORF">RM572_07575</name>
</gene>
<dbReference type="RefSeq" id="WP_311672496.1">
    <property type="nucleotide sequence ID" value="NZ_JAVREQ010000004.1"/>
</dbReference>
<accession>A0ABU2NNT3</accession>
<organism evidence="2 3">
    <name type="scientific">Streptomyces hazeniae</name>
    <dbReference type="NCBI Taxonomy" id="3075538"/>
    <lineage>
        <taxon>Bacteria</taxon>
        <taxon>Bacillati</taxon>
        <taxon>Actinomycetota</taxon>
        <taxon>Actinomycetes</taxon>
        <taxon>Kitasatosporales</taxon>
        <taxon>Streptomycetaceae</taxon>
        <taxon>Streptomyces</taxon>
    </lineage>
</organism>
<proteinExistence type="predicted"/>
<keyword evidence="3" id="KW-1185">Reference proteome</keyword>
<protein>
    <submittedName>
        <fullName evidence="2">DUF397 domain-containing protein</fullName>
    </submittedName>
</protein>
<dbReference type="EMBL" id="JAVREQ010000004">
    <property type="protein sequence ID" value="MDT0378639.1"/>
    <property type="molecule type" value="Genomic_DNA"/>
</dbReference>
<dbReference type="InterPro" id="IPR007278">
    <property type="entry name" value="DUF397"/>
</dbReference>
<name>A0ABU2NNT3_9ACTN</name>
<reference evidence="3" key="1">
    <citation type="submission" date="2023-07" db="EMBL/GenBank/DDBJ databases">
        <title>30 novel species of actinomycetes from the DSMZ collection.</title>
        <authorList>
            <person name="Nouioui I."/>
        </authorList>
    </citation>
    <scope>NUCLEOTIDE SEQUENCE [LARGE SCALE GENOMIC DNA]</scope>
    <source>
        <strain evidence="3">DSM 42041</strain>
    </source>
</reference>
<comment type="caution">
    <text evidence="2">The sequence shown here is derived from an EMBL/GenBank/DDBJ whole genome shotgun (WGS) entry which is preliminary data.</text>
</comment>
<dbReference type="Proteomes" id="UP001183414">
    <property type="component" value="Unassembled WGS sequence"/>
</dbReference>
<sequence length="64" mass="6674">MAETGWQKSSFSSGDPNTNCVEVDGGGHGVRLRESEEPSTVLAASADALHALLTHLKAGDARTH</sequence>